<evidence type="ECO:0000259" key="1">
    <source>
        <dbReference type="Pfam" id="PF13700"/>
    </source>
</evidence>
<gene>
    <name evidence="2" type="ORF">CT19425_70185</name>
</gene>
<dbReference type="Proteomes" id="UP000255505">
    <property type="component" value="Chromosome I"/>
</dbReference>
<reference evidence="2 3" key="1">
    <citation type="submission" date="2018-01" db="EMBL/GenBank/DDBJ databases">
        <authorList>
            <person name="Gaut B.S."/>
            <person name="Morton B.R."/>
            <person name="Clegg M.T."/>
            <person name="Duvall M.R."/>
        </authorList>
    </citation>
    <scope>NUCLEOTIDE SEQUENCE [LARGE SCALE GENOMIC DNA]</scope>
    <source>
        <strain evidence="2">Cupriavidus taiwanensis LMG 19425</strain>
    </source>
</reference>
<evidence type="ECO:0000313" key="3">
    <source>
        <dbReference type="Proteomes" id="UP000255505"/>
    </source>
</evidence>
<evidence type="ECO:0000313" key="2">
    <source>
        <dbReference type="EMBL" id="SPK72485.1"/>
    </source>
</evidence>
<accession>A0A375IGZ2</accession>
<proteinExistence type="predicted"/>
<name>A0A375IGZ2_9BURK</name>
<organism evidence="2 3">
    <name type="scientific">Cupriavidus taiwanensis</name>
    <dbReference type="NCBI Taxonomy" id="164546"/>
    <lineage>
        <taxon>Bacteria</taxon>
        <taxon>Pseudomonadati</taxon>
        <taxon>Pseudomonadota</taxon>
        <taxon>Betaproteobacteria</taxon>
        <taxon>Burkholderiales</taxon>
        <taxon>Burkholderiaceae</taxon>
        <taxon>Cupriavidus</taxon>
    </lineage>
</organism>
<dbReference type="AlphaFoldDB" id="A0A375IGZ2"/>
<sequence>MQPSHETAYPTLPAELTAAELEAAFTPTPAEIRFARSQSRRASTSVVILVQLKLLQRLGYFPMLTDVPPIVIAKVFSVSSRTVPPPRGRYRTSSNSERARERNLAAFDDRLMGQALLSSPSLSILRSNSLFSVGWGRACQADAQAWIPR</sequence>
<dbReference type="Pfam" id="PF13700">
    <property type="entry name" value="DUF4158"/>
    <property type="match status" value="1"/>
</dbReference>
<dbReference type="InterPro" id="IPR025296">
    <property type="entry name" value="DUF4158"/>
</dbReference>
<feature type="domain" description="DUF4158" evidence="1">
    <location>
        <begin position="4"/>
        <end position="75"/>
    </location>
</feature>
<dbReference type="EMBL" id="LT991976">
    <property type="protein sequence ID" value="SPK72485.1"/>
    <property type="molecule type" value="Genomic_DNA"/>
</dbReference>
<protein>
    <recommendedName>
        <fullName evidence="1">DUF4158 domain-containing protein</fullName>
    </recommendedName>
</protein>